<evidence type="ECO:0000313" key="1">
    <source>
        <dbReference type="EMBL" id="KAF9645786.1"/>
    </source>
</evidence>
<protein>
    <submittedName>
        <fullName evidence="1">Uncharacterized protein</fullName>
    </submittedName>
</protein>
<sequence length="162" mass="17780">MPSKRYNRSQYRRSNPVYEGSIRQANEWRVFVTLSVKPFEERGNHTGGKGSSLNGLHVEIPKVVSINESISTSWGTIPRNPPPPSYACLDSKPRIEGLAGNHELLMFYSLCNQGTVGLGGGRIDSRFISAVPVNPAPRGGRRKRGHLRASRSVDHSVSGGQQ</sequence>
<evidence type="ECO:0000313" key="2">
    <source>
        <dbReference type="Proteomes" id="UP000886501"/>
    </source>
</evidence>
<name>A0ACB6Z823_THEGA</name>
<dbReference type="EMBL" id="MU118078">
    <property type="protein sequence ID" value="KAF9645786.1"/>
    <property type="molecule type" value="Genomic_DNA"/>
</dbReference>
<reference evidence="1" key="1">
    <citation type="submission" date="2019-10" db="EMBL/GenBank/DDBJ databases">
        <authorList>
            <consortium name="DOE Joint Genome Institute"/>
            <person name="Kuo A."/>
            <person name="Miyauchi S."/>
            <person name="Kiss E."/>
            <person name="Drula E."/>
            <person name="Kohler A."/>
            <person name="Sanchez-Garcia M."/>
            <person name="Andreopoulos B."/>
            <person name="Barry K.W."/>
            <person name="Bonito G."/>
            <person name="Buee M."/>
            <person name="Carver A."/>
            <person name="Chen C."/>
            <person name="Cichocki N."/>
            <person name="Clum A."/>
            <person name="Culley D."/>
            <person name="Crous P.W."/>
            <person name="Fauchery L."/>
            <person name="Girlanda M."/>
            <person name="Hayes R."/>
            <person name="Keri Z."/>
            <person name="Labutti K."/>
            <person name="Lipzen A."/>
            <person name="Lombard V."/>
            <person name="Magnuson J."/>
            <person name="Maillard F."/>
            <person name="Morin E."/>
            <person name="Murat C."/>
            <person name="Nolan M."/>
            <person name="Ohm R."/>
            <person name="Pangilinan J."/>
            <person name="Pereira M."/>
            <person name="Perotto S."/>
            <person name="Peter M."/>
            <person name="Riley R."/>
            <person name="Sitrit Y."/>
            <person name="Stielow B."/>
            <person name="Szollosi G."/>
            <person name="Zifcakova L."/>
            <person name="Stursova M."/>
            <person name="Spatafora J.W."/>
            <person name="Tedersoo L."/>
            <person name="Vaario L.-M."/>
            <person name="Yamada A."/>
            <person name="Yan M."/>
            <person name="Wang P."/>
            <person name="Xu J."/>
            <person name="Bruns T."/>
            <person name="Baldrian P."/>
            <person name="Vilgalys R."/>
            <person name="Henrissat B."/>
            <person name="Grigoriev I.V."/>
            <person name="Hibbett D."/>
            <person name="Nagy L.G."/>
            <person name="Martin F.M."/>
        </authorList>
    </citation>
    <scope>NUCLEOTIDE SEQUENCE</scope>
    <source>
        <strain evidence="1">P2</strain>
    </source>
</reference>
<gene>
    <name evidence="1" type="ORF">BDM02DRAFT_3130835</name>
</gene>
<keyword evidence="2" id="KW-1185">Reference proteome</keyword>
<accession>A0ACB6Z823</accession>
<organism evidence="1 2">
    <name type="scientific">Thelephora ganbajun</name>
    <name type="common">Ganba fungus</name>
    <dbReference type="NCBI Taxonomy" id="370292"/>
    <lineage>
        <taxon>Eukaryota</taxon>
        <taxon>Fungi</taxon>
        <taxon>Dikarya</taxon>
        <taxon>Basidiomycota</taxon>
        <taxon>Agaricomycotina</taxon>
        <taxon>Agaricomycetes</taxon>
        <taxon>Thelephorales</taxon>
        <taxon>Thelephoraceae</taxon>
        <taxon>Thelephora</taxon>
    </lineage>
</organism>
<comment type="caution">
    <text evidence="1">The sequence shown here is derived from an EMBL/GenBank/DDBJ whole genome shotgun (WGS) entry which is preliminary data.</text>
</comment>
<reference evidence="1" key="2">
    <citation type="journal article" date="2020" name="Nat. Commun.">
        <title>Large-scale genome sequencing of mycorrhizal fungi provides insights into the early evolution of symbiotic traits.</title>
        <authorList>
            <person name="Miyauchi S."/>
            <person name="Kiss E."/>
            <person name="Kuo A."/>
            <person name="Drula E."/>
            <person name="Kohler A."/>
            <person name="Sanchez-Garcia M."/>
            <person name="Morin E."/>
            <person name="Andreopoulos B."/>
            <person name="Barry K.W."/>
            <person name="Bonito G."/>
            <person name="Buee M."/>
            <person name="Carver A."/>
            <person name="Chen C."/>
            <person name="Cichocki N."/>
            <person name="Clum A."/>
            <person name="Culley D."/>
            <person name="Crous P.W."/>
            <person name="Fauchery L."/>
            <person name="Girlanda M."/>
            <person name="Hayes R.D."/>
            <person name="Keri Z."/>
            <person name="LaButti K."/>
            <person name="Lipzen A."/>
            <person name="Lombard V."/>
            <person name="Magnuson J."/>
            <person name="Maillard F."/>
            <person name="Murat C."/>
            <person name="Nolan M."/>
            <person name="Ohm R.A."/>
            <person name="Pangilinan J."/>
            <person name="Pereira M.F."/>
            <person name="Perotto S."/>
            <person name="Peter M."/>
            <person name="Pfister S."/>
            <person name="Riley R."/>
            <person name="Sitrit Y."/>
            <person name="Stielow J.B."/>
            <person name="Szollosi G."/>
            <person name="Zifcakova L."/>
            <person name="Stursova M."/>
            <person name="Spatafora J.W."/>
            <person name="Tedersoo L."/>
            <person name="Vaario L.M."/>
            <person name="Yamada A."/>
            <person name="Yan M."/>
            <person name="Wang P."/>
            <person name="Xu J."/>
            <person name="Bruns T."/>
            <person name="Baldrian P."/>
            <person name="Vilgalys R."/>
            <person name="Dunand C."/>
            <person name="Henrissat B."/>
            <person name="Grigoriev I.V."/>
            <person name="Hibbett D."/>
            <person name="Nagy L.G."/>
            <person name="Martin F.M."/>
        </authorList>
    </citation>
    <scope>NUCLEOTIDE SEQUENCE</scope>
    <source>
        <strain evidence="1">P2</strain>
    </source>
</reference>
<proteinExistence type="predicted"/>
<dbReference type="Proteomes" id="UP000886501">
    <property type="component" value="Unassembled WGS sequence"/>
</dbReference>